<sequence>MVMRKIDIASKTITLLTALSVIYAALESNILFVAPILTLAIPYTFMKEKGLEHYTQNKRILNNLFLFNILSFMIVSMISNHMNQTIFDIVVNMIVSYAYFKVIWQ</sequence>
<dbReference type="AlphaFoldDB" id="A0A644Z0J7"/>
<keyword evidence="1" id="KW-0812">Transmembrane</keyword>
<evidence type="ECO:0000256" key="1">
    <source>
        <dbReference type="SAM" id="Phobius"/>
    </source>
</evidence>
<gene>
    <name evidence="2" type="ORF">SDC9_80107</name>
</gene>
<organism evidence="2">
    <name type="scientific">bioreactor metagenome</name>
    <dbReference type="NCBI Taxonomy" id="1076179"/>
    <lineage>
        <taxon>unclassified sequences</taxon>
        <taxon>metagenomes</taxon>
        <taxon>ecological metagenomes</taxon>
    </lineage>
</organism>
<feature type="transmembrane region" description="Helical" evidence="1">
    <location>
        <begin position="60"/>
        <end position="78"/>
    </location>
</feature>
<name>A0A644Z0J7_9ZZZZ</name>
<keyword evidence="1" id="KW-1133">Transmembrane helix</keyword>
<evidence type="ECO:0000313" key="2">
    <source>
        <dbReference type="EMBL" id="MPM33531.1"/>
    </source>
</evidence>
<proteinExistence type="predicted"/>
<reference evidence="2" key="1">
    <citation type="submission" date="2019-08" db="EMBL/GenBank/DDBJ databases">
        <authorList>
            <person name="Kucharzyk K."/>
            <person name="Murdoch R.W."/>
            <person name="Higgins S."/>
            <person name="Loffler F."/>
        </authorList>
    </citation>
    <scope>NUCLEOTIDE SEQUENCE</scope>
</reference>
<comment type="caution">
    <text evidence="2">The sequence shown here is derived from an EMBL/GenBank/DDBJ whole genome shotgun (WGS) entry which is preliminary data.</text>
</comment>
<dbReference type="EMBL" id="VSSQ01006688">
    <property type="protein sequence ID" value="MPM33531.1"/>
    <property type="molecule type" value="Genomic_DNA"/>
</dbReference>
<feature type="transmembrane region" description="Helical" evidence="1">
    <location>
        <begin position="12"/>
        <end position="40"/>
    </location>
</feature>
<accession>A0A644Z0J7</accession>
<keyword evidence="1" id="KW-0472">Membrane</keyword>
<protein>
    <submittedName>
        <fullName evidence="2">Uncharacterized protein</fullName>
    </submittedName>
</protein>